<feature type="chain" id="PRO_5015742274" evidence="5">
    <location>
        <begin position="20"/>
        <end position="561"/>
    </location>
</feature>
<gene>
    <name evidence="7" type="ORF">C8N46_1057</name>
</gene>
<evidence type="ECO:0000313" key="7">
    <source>
        <dbReference type="EMBL" id="PTX60853.1"/>
    </source>
</evidence>
<evidence type="ECO:0000256" key="3">
    <source>
        <dbReference type="ARBA" id="ARBA00023163"/>
    </source>
</evidence>
<dbReference type="Gene3D" id="1.25.40.10">
    <property type="entry name" value="Tetratricopeptide repeat domain"/>
    <property type="match status" value="2"/>
</dbReference>
<dbReference type="PANTHER" id="PTHR43280:SF2">
    <property type="entry name" value="HTH-TYPE TRANSCRIPTIONAL REGULATOR EXSA"/>
    <property type="match status" value="1"/>
</dbReference>
<dbReference type="GO" id="GO:0043565">
    <property type="term" value="F:sequence-specific DNA binding"/>
    <property type="evidence" value="ECO:0007669"/>
    <property type="project" value="InterPro"/>
</dbReference>
<dbReference type="SMART" id="SM00342">
    <property type="entry name" value="HTH_ARAC"/>
    <property type="match status" value="1"/>
</dbReference>
<feature type="domain" description="HTH araC/xylS-type" evidence="6">
    <location>
        <begin position="447"/>
        <end position="555"/>
    </location>
</feature>
<keyword evidence="1" id="KW-0805">Transcription regulation</keyword>
<dbReference type="PROSITE" id="PS01124">
    <property type="entry name" value="HTH_ARAC_FAMILY_2"/>
    <property type="match status" value="1"/>
</dbReference>
<dbReference type="Proteomes" id="UP000244090">
    <property type="component" value="Unassembled WGS sequence"/>
</dbReference>
<keyword evidence="5" id="KW-0732">Signal</keyword>
<organism evidence="7 8">
    <name type="scientific">Kordia periserrulae</name>
    <dbReference type="NCBI Taxonomy" id="701523"/>
    <lineage>
        <taxon>Bacteria</taxon>
        <taxon>Pseudomonadati</taxon>
        <taxon>Bacteroidota</taxon>
        <taxon>Flavobacteriia</taxon>
        <taxon>Flavobacteriales</taxon>
        <taxon>Flavobacteriaceae</taxon>
        <taxon>Kordia</taxon>
    </lineage>
</organism>
<name>A0A2T6BXR8_9FLAO</name>
<feature type="transmembrane region" description="Helical" evidence="4">
    <location>
        <begin position="389"/>
        <end position="408"/>
    </location>
</feature>
<dbReference type="EMBL" id="QBKT01000005">
    <property type="protein sequence ID" value="PTX60853.1"/>
    <property type="molecule type" value="Genomic_DNA"/>
</dbReference>
<reference evidence="7 8" key="1">
    <citation type="submission" date="2018-04" db="EMBL/GenBank/DDBJ databases">
        <title>Genomic Encyclopedia of Archaeal and Bacterial Type Strains, Phase II (KMG-II): from individual species to whole genera.</title>
        <authorList>
            <person name="Goeker M."/>
        </authorList>
    </citation>
    <scope>NUCLEOTIDE SEQUENCE [LARGE SCALE GENOMIC DNA]</scope>
    <source>
        <strain evidence="7 8">DSM 25731</strain>
    </source>
</reference>
<keyword evidence="4" id="KW-1133">Transmembrane helix</keyword>
<dbReference type="Gene3D" id="1.10.10.60">
    <property type="entry name" value="Homeodomain-like"/>
    <property type="match status" value="2"/>
</dbReference>
<evidence type="ECO:0000256" key="4">
    <source>
        <dbReference type="SAM" id="Phobius"/>
    </source>
</evidence>
<comment type="caution">
    <text evidence="7">The sequence shown here is derived from an EMBL/GenBank/DDBJ whole genome shotgun (WGS) entry which is preliminary data.</text>
</comment>
<dbReference type="InterPro" id="IPR011990">
    <property type="entry name" value="TPR-like_helical_dom_sf"/>
</dbReference>
<evidence type="ECO:0000259" key="6">
    <source>
        <dbReference type="PROSITE" id="PS01124"/>
    </source>
</evidence>
<dbReference type="SUPFAM" id="SSF48452">
    <property type="entry name" value="TPR-like"/>
    <property type="match status" value="2"/>
</dbReference>
<keyword evidence="4" id="KW-0472">Membrane</keyword>
<sequence>MYRLVILCFICFTVLPSKAQNVTPVSLDSLSFRQLDSLFSNTQNSNFDSLELYAQKMLQIARNENDIAKKNKAFYKLALAYKRQGKKAKTTQAIDSLALYASKANDAYMLSNCFNLRGNVSYEEGNLEAAFSHYEDVIEVSKTLEDSYMSLVALNNIALIKKELQTPKKALIDAKNALKGFMEEKEAYSEISALHLVSELYLDLYRENSNPAYLDSTLQNVNLGLKKSKAYSDTFGYYLFLSTKGQWLQETNQFDEALQVFNEVAAYFKDKKDDKWQMFMYLYLGRLYDTLQQPKNAISVLEKASDILISKDFHFNDTSEIYLLLTKNYFYVNDRKKAEYYLEKYKKLSDKVQHDNRNLYAKLHNAYNVSALEKKISLIEEKASFYQKIRFVIIFGSICIGIIALIFYRKNRINRKKLALLLEKGAVPRKSVAPAIQNAKIEDAEVQRILSSLAQLEEEEYYLTQSCTLNSVAKKIDTNTSYLSKIINEHKGMSFANYVNAYRIDKVLTKLKAEKKYQKYTLKYIAEQFGFSRHETFSRVFKKQTGISPSNYLKKIKNDNL</sequence>
<keyword evidence="4" id="KW-0812">Transmembrane</keyword>
<dbReference type="AlphaFoldDB" id="A0A2T6BXR8"/>
<dbReference type="InterPro" id="IPR018060">
    <property type="entry name" value="HTH_AraC"/>
</dbReference>
<accession>A0A2T6BXR8</accession>
<proteinExistence type="predicted"/>
<dbReference type="PANTHER" id="PTHR43280">
    <property type="entry name" value="ARAC-FAMILY TRANSCRIPTIONAL REGULATOR"/>
    <property type="match status" value="1"/>
</dbReference>
<keyword evidence="3" id="KW-0804">Transcription</keyword>
<keyword evidence="2 7" id="KW-0238">DNA-binding</keyword>
<dbReference type="SUPFAM" id="SSF46689">
    <property type="entry name" value="Homeodomain-like"/>
    <property type="match status" value="1"/>
</dbReference>
<dbReference type="InterPro" id="IPR009057">
    <property type="entry name" value="Homeodomain-like_sf"/>
</dbReference>
<evidence type="ECO:0000313" key="8">
    <source>
        <dbReference type="Proteomes" id="UP000244090"/>
    </source>
</evidence>
<evidence type="ECO:0000256" key="2">
    <source>
        <dbReference type="ARBA" id="ARBA00023125"/>
    </source>
</evidence>
<evidence type="ECO:0000256" key="1">
    <source>
        <dbReference type="ARBA" id="ARBA00023015"/>
    </source>
</evidence>
<dbReference type="GO" id="GO:0003700">
    <property type="term" value="F:DNA-binding transcription factor activity"/>
    <property type="evidence" value="ECO:0007669"/>
    <property type="project" value="InterPro"/>
</dbReference>
<feature type="signal peptide" evidence="5">
    <location>
        <begin position="1"/>
        <end position="19"/>
    </location>
</feature>
<dbReference type="Pfam" id="PF12833">
    <property type="entry name" value="HTH_18"/>
    <property type="match status" value="1"/>
</dbReference>
<evidence type="ECO:0000256" key="5">
    <source>
        <dbReference type="SAM" id="SignalP"/>
    </source>
</evidence>
<keyword evidence="8" id="KW-1185">Reference proteome</keyword>
<protein>
    <submittedName>
        <fullName evidence="7">AraC-like DNA-binding protein</fullName>
    </submittedName>
</protein>